<feature type="compositionally biased region" description="Basic residues" evidence="1">
    <location>
        <begin position="377"/>
        <end position="387"/>
    </location>
</feature>
<dbReference type="EMBL" id="LGUC01000001">
    <property type="protein sequence ID" value="KPN29559.1"/>
    <property type="molecule type" value="Genomic_DNA"/>
</dbReference>
<dbReference type="PANTHER" id="PTHR36842:SF1">
    <property type="entry name" value="PROTEIN TOLB"/>
    <property type="match status" value="1"/>
</dbReference>
<organism evidence="2 3">
    <name type="scientific">Halolamina pelagica</name>
    <dbReference type="NCBI Taxonomy" id="699431"/>
    <lineage>
        <taxon>Archaea</taxon>
        <taxon>Methanobacteriati</taxon>
        <taxon>Methanobacteriota</taxon>
        <taxon>Stenosarchaea group</taxon>
        <taxon>Halobacteria</taxon>
        <taxon>Halobacteriales</taxon>
        <taxon>Haloferacaceae</taxon>
    </lineage>
</organism>
<accession>A0A0P7G8G1</accession>
<feature type="region of interest" description="Disordered" evidence="1">
    <location>
        <begin position="332"/>
        <end position="387"/>
    </location>
</feature>
<gene>
    <name evidence="2" type="ORF">SY89_00273</name>
</gene>
<proteinExistence type="predicted"/>
<evidence type="ECO:0000313" key="2">
    <source>
        <dbReference type="EMBL" id="KPN29559.1"/>
    </source>
</evidence>
<reference evidence="3" key="1">
    <citation type="submission" date="2013-11" db="EMBL/GenBank/DDBJ databases">
        <authorList>
            <person name="Hoang H.T."/>
            <person name="Killian M.L."/>
            <person name="Madson D.M."/>
            <person name="Arruda P.H.E."/>
            <person name="Sun D."/>
            <person name="Schwartz K.J."/>
            <person name="Yoon K."/>
        </authorList>
    </citation>
    <scope>NUCLEOTIDE SEQUENCE [LARGE SCALE GENOMIC DNA]</scope>
    <source>
        <strain evidence="3">CDK2</strain>
    </source>
</reference>
<evidence type="ECO:0000256" key="1">
    <source>
        <dbReference type="SAM" id="MobiDB-lite"/>
    </source>
</evidence>
<feature type="compositionally biased region" description="Low complexity" evidence="1">
    <location>
        <begin position="353"/>
        <end position="363"/>
    </location>
</feature>
<sequence length="387" mass="41555">MQYGVARYIGIDSTDTPTFTPGGDLAYLADTTGTPQVYRLDEPDSYPERLTAHDERVSFVDASPTRDELLFGMDEGSNERDQLYRYDLETGEEQQLTDEPEAKHLWGGWGPEGDRFAFAANRRQGDTFDVYVQGRDSEGADLVWEGPGGFVGVAAWHPDGDALILQESNSSSDVVLYWLDIDTGAAERLTDTGEEARYHHVAFGPDGDLYTVTDYGAETAYVGRIDTDARGGGGVDSVETIEQGPEEWNVDSLQIDADSGRAAYTLNVDGYSETYLGELSADGSAIVDTVEPELPDGVVAGVELGPDGERAAIEFSADDHPHSIYVAGTGSAAKGAADADAGSGDTERFTTPGRSASRRTGSCARRRSATRRSTGGRSRRTGRCPTA</sequence>
<dbReference type="PANTHER" id="PTHR36842">
    <property type="entry name" value="PROTEIN TOLB HOMOLOG"/>
    <property type="match status" value="1"/>
</dbReference>
<feature type="compositionally biased region" description="Low complexity" evidence="1">
    <location>
        <begin position="332"/>
        <end position="344"/>
    </location>
</feature>
<protein>
    <submittedName>
        <fullName evidence="2">Translocation protein TolB</fullName>
    </submittedName>
</protein>
<evidence type="ECO:0000313" key="3">
    <source>
        <dbReference type="Proteomes" id="UP000050535"/>
    </source>
</evidence>
<dbReference type="STRING" id="699431.SY89_00273"/>
<dbReference type="Gene3D" id="2.120.10.30">
    <property type="entry name" value="TolB, C-terminal domain"/>
    <property type="match status" value="2"/>
</dbReference>
<dbReference type="AlphaFoldDB" id="A0A0P7G8G1"/>
<name>A0A0P7G8G1_9EURY</name>
<comment type="caution">
    <text evidence="2">The sequence shown here is derived from an EMBL/GenBank/DDBJ whole genome shotgun (WGS) entry which is preliminary data.</text>
</comment>
<keyword evidence="3" id="KW-1185">Reference proteome</keyword>
<dbReference type="InterPro" id="IPR011042">
    <property type="entry name" value="6-blade_b-propeller_TolB-like"/>
</dbReference>
<dbReference type="SUPFAM" id="SSF50993">
    <property type="entry name" value="Peptidase/esterase 'gauge' domain"/>
    <property type="match status" value="1"/>
</dbReference>
<dbReference type="Proteomes" id="UP000050535">
    <property type="component" value="Unassembled WGS sequence"/>
</dbReference>